<dbReference type="EMBL" id="FQXP01000003">
    <property type="protein sequence ID" value="SHH34387.1"/>
    <property type="molecule type" value="Genomic_DNA"/>
</dbReference>
<gene>
    <name evidence="2" type="ORF">SAMN02745196_00065</name>
</gene>
<name>A0A1M5S710_9CLOT</name>
<feature type="transmembrane region" description="Helical" evidence="1">
    <location>
        <begin position="177"/>
        <end position="194"/>
    </location>
</feature>
<dbReference type="RefSeq" id="WP_072828855.1">
    <property type="nucleotide sequence ID" value="NZ_FQXP01000003.1"/>
</dbReference>
<reference evidence="2" key="1">
    <citation type="submission" date="2016-11" db="EMBL/GenBank/DDBJ databases">
        <authorList>
            <person name="Jaros S."/>
            <person name="Januszkiewicz K."/>
            <person name="Wedrychowicz H."/>
        </authorList>
    </citation>
    <scope>NUCLEOTIDE SEQUENCE [LARGE SCALE GENOMIC DNA]</scope>
    <source>
        <strain evidence="2">DSM 3089</strain>
    </source>
</reference>
<evidence type="ECO:0000313" key="2">
    <source>
        <dbReference type="EMBL" id="SHH34387.1"/>
    </source>
</evidence>
<keyword evidence="1" id="KW-0472">Membrane</keyword>
<keyword evidence="1" id="KW-0812">Transmembrane</keyword>
<feature type="transmembrane region" description="Helical" evidence="1">
    <location>
        <begin position="200"/>
        <end position="219"/>
    </location>
</feature>
<evidence type="ECO:0000313" key="3">
    <source>
        <dbReference type="Proteomes" id="UP000184526"/>
    </source>
</evidence>
<protein>
    <submittedName>
        <fullName evidence="2">Uncharacterized protein</fullName>
    </submittedName>
</protein>
<keyword evidence="1" id="KW-1133">Transmembrane helix</keyword>
<organism evidence="2 3">
    <name type="scientific">Clostridium collagenovorans DSM 3089</name>
    <dbReference type="NCBI Taxonomy" id="1121306"/>
    <lineage>
        <taxon>Bacteria</taxon>
        <taxon>Bacillati</taxon>
        <taxon>Bacillota</taxon>
        <taxon>Clostridia</taxon>
        <taxon>Eubacteriales</taxon>
        <taxon>Clostridiaceae</taxon>
        <taxon>Clostridium</taxon>
    </lineage>
</organism>
<feature type="transmembrane region" description="Helical" evidence="1">
    <location>
        <begin position="12"/>
        <end position="31"/>
    </location>
</feature>
<feature type="transmembrane region" description="Helical" evidence="1">
    <location>
        <begin position="82"/>
        <end position="99"/>
    </location>
</feature>
<sequence length="300" mass="35113">MWSKKREINDNTAFAILPMVMNIATNVVYFIRQGSYGALEFVRVFNIFTLITSVICFIFILFNKGEKLSQDEKKEISKRMNGFKLLSIVFIAYIGFTVFNVRNLNIIISSVIIFLGYINCYITKIKSSYIGKVSETQRNWRAAYNIPSYDDISFLWRVKPMLLPHVSVSFGERIKNIDWYLTIFIMVFTYPFFIEFHLEFLPFLAVVFIFLGKNVVYILDVIFGIYTETEGICTGIVMKEKTKGGRRIYYEIYVTDFEKKREIKFTQYDSCSYSENDPIKLVHGGLSKHVISTKIINKRF</sequence>
<dbReference type="AlphaFoldDB" id="A0A1M5S710"/>
<dbReference type="OrthoDB" id="1900545at2"/>
<feature type="transmembrane region" description="Helical" evidence="1">
    <location>
        <begin position="105"/>
        <end position="122"/>
    </location>
</feature>
<dbReference type="Proteomes" id="UP000184526">
    <property type="component" value="Unassembled WGS sequence"/>
</dbReference>
<feature type="transmembrane region" description="Helical" evidence="1">
    <location>
        <begin position="43"/>
        <end position="62"/>
    </location>
</feature>
<proteinExistence type="predicted"/>
<accession>A0A1M5S710</accession>
<keyword evidence="3" id="KW-1185">Reference proteome</keyword>
<evidence type="ECO:0000256" key="1">
    <source>
        <dbReference type="SAM" id="Phobius"/>
    </source>
</evidence>